<sequence>MFYVRGSCVTPRIKVHASNAIAAYERELNEKEFYVAIIRLELTSVWRKGKNLKVESKKTLKVNVNGAFNLPGSYIDKRLTNYFLLFYVRGSCVTPRIEAHDSNAIASYERELKEKELYVAIIRLELTSVGEYIGKKS</sequence>
<name>A0AAV6JPY6_9ERIC</name>
<gene>
    <name evidence="1" type="ORF">RHGRI_021477</name>
</gene>
<keyword evidence="2" id="KW-1185">Reference proteome</keyword>
<reference evidence="1" key="1">
    <citation type="submission" date="2020-08" db="EMBL/GenBank/DDBJ databases">
        <title>Plant Genome Project.</title>
        <authorList>
            <person name="Zhang R.-G."/>
        </authorList>
    </citation>
    <scope>NUCLEOTIDE SEQUENCE</scope>
    <source>
        <strain evidence="1">WSP0</strain>
        <tissue evidence="1">Leaf</tissue>
    </source>
</reference>
<accession>A0AAV6JPY6</accession>
<evidence type="ECO:0000313" key="1">
    <source>
        <dbReference type="EMBL" id="KAG5541649.1"/>
    </source>
</evidence>
<organism evidence="1 2">
    <name type="scientific">Rhododendron griersonianum</name>
    <dbReference type="NCBI Taxonomy" id="479676"/>
    <lineage>
        <taxon>Eukaryota</taxon>
        <taxon>Viridiplantae</taxon>
        <taxon>Streptophyta</taxon>
        <taxon>Embryophyta</taxon>
        <taxon>Tracheophyta</taxon>
        <taxon>Spermatophyta</taxon>
        <taxon>Magnoliopsida</taxon>
        <taxon>eudicotyledons</taxon>
        <taxon>Gunneridae</taxon>
        <taxon>Pentapetalae</taxon>
        <taxon>asterids</taxon>
        <taxon>Ericales</taxon>
        <taxon>Ericaceae</taxon>
        <taxon>Ericoideae</taxon>
        <taxon>Rhodoreae</taxon>
        <taxon>Rhododendron</taxon>
    </lineage>
</organism>
<proteinExistence type="predicted"/>
<evidence type="ECO:0000313" key="2">
    <source>
        <dbReference type="Proteomes" id="UP000823749"/>
    </source>
</evidence>
<protein>
    <submittedName>
        <fullName evidence="1">Uncharacterized protein</fullName>
    </submittedName>
</protein>
<dbReference type="EMBL" id="JACTNZ010000007">
    <property type="protein sequence ID" value="KAG5541649.1"/>
    <property type="molecule type" value="Genomic_DNA"/>
</dbReference>
<comment type="caution">
    <text evidence="1">The sequence shown here is derived from an EMBL/GenBank/DDBJ whole genome shotgun (WGS) entry which is preliminary data.</text>
</comment>
<dbReference type="AlphaFoldDB" id="A0AAV6JPY6"/>
<dbReference type="Proteomes" id="UP000823749">
    <property type="component" value="Chromosome 7"/>
</dbReference>